<evidence type="ECO:0000313" key="2">
    <source>
        <dbReference type="EMBL" id="CAB4939579.1"/>
    </source>
</evidence>
<sequence length="237" mass="24576">MSELPDRTPHRTDGPGPDPAAGDASRTGEEPTQVHRTAEPGRPEGARQDSSITAFTPGAAREAAAPAPDAGTGAAPAAQAATPAVPRKVSVRSRGRMRRRLRYLRRVRELGYRDLGGLVFELRRAGVENEVLVGAKVDALYSIDQELHVLEHGLRDFLSVEELHEPGVSVCLRCGALHGSDANFCPQCGIRVDQQAAGHVAADPATVVAAPGAGTTGSVPGAPGAPGTPAGNGAERR</sequence>
<gene>
    <name evidence="2" type="ORF">UFOPK3564_02863</name>
</gene>
<dbReference type="EMBL" id="CAFBMK010000230">
    <property type="protein sequence ID" value="CAB4939579.1"/>
    <property type="molecule type" value="Genomic_DNA"/>
</dbReference>
<protein>
    <submittedName>
        <fullName evidence="2">Unannotated protein</fullName>
    </submittedName>
</protein>
<organism evidence="2">
    <name type="scientific">freshwater metagenome</name>
    <dbReference type="NCBI Taxonomy" id="449393"/>
    <lineage>
        <taxon>unclassified sequences</taxon>
        <taxon>metagenomes</taxon>
        <taxon>ecological metagenomes</taxon>
    </lineage>
</organism>
<feature type="compositionally biased region" description="Basic and acidic residues" evidence="1">
    <location>
        <begin position="26"/>
        <end position="47"/>
    </location>
</feature>
<proteinExistence type="predicted"/>
<feature type="region of interest" description="Disordered" evidence="1">
    <location>
        <begin position="1"/>
        <end position="92"/>
    </location>
</feature>
<name>A0A6J7J924_9ZZZZ</name>
<evidence type="ECO:0000256" key="1">
    <source>
        <dbReference type="SAM" id="MobiDB-lite"/>
    </source>
</evidence>
<reference evidence="2" key="1">
    <citation type="submission" date="2020-05" db="EMBL/GenBank/DDBJ databases">
        <authorList>
            <person name="Chiriac C."/>
            <person name="Salcher M."/>
            <person name="Ghai R."/>
            <person name="Kavagutti S V."/>
        </authorList>
    </citation>
    <scope>NUCLEOTIDE SEQUENCE</scope>
</reference>
<dbReference type="AlphaFoldDB" id="A0A6J7J924"/>
<accession>A0A6J7J924</accession>
<feature type="compositionally biased region" description="Low complexity" evidence="1">
    <location>
        <begin position="53"/>
        <end position="88"/>
    </location>
</feature>
<feature type="compositionally biased region" description="Basic and acidic residues" evidence="1">
    <location>
        <begin position="1"/>
        <end position="13"/>
    </location>
</feature>
<feature type="region of interest" description="Disordered" evidence="1">
    <location>
        <begin position="210"/>
        <end position="237"/>
    </location>
</feature>